<keyword evidence="2" id="KW-0812">Transmembrane</keyword>
<evidence type="ECO:0000256" key="1">
    <source>
        <dbReference type="SAM" id="MobiDB-lite"/>
    </source>
</evidence>
<keyword evidence="2" id="KW-1133">Transmembrane helix</keyword>
<evidence type="ECO:0000313" key="3">
    <source>
        <dbReference type="EMBL" id="RLP79300.1"/>
    </source>
</evidence>
<name>A0A3L7AHV2_9MICO</name>
<dbReference type="EMBL" id="RCUY01000015">
    <property type="protein sequence ID" value="RLP79300.1"/>
    <property type="molecule type" value="Genomic_DNA"/>
</dbReference>
<gene>
    <name evidence="3" type="ORF">D9V34_16020</name>
</gene>
<sequence length="117" mass="12015">MTQATDSARELRALKVLGAACFGGGLLFTAVGILLIVLAALNGPWFLTLIGIGVLLTGLSTSFWGMVMLYRSLIRANPALAIRLDEPAPAGVSEPTGASDAAVTPAHEDVPESGGPR</sequence>
<reference evidence="3 4" key="1">
    <citation type="submission" date="2018-10" db="EMBL/GenBank/DDBJ databases">
        <authorList>
            <person name="Li J."/>
        </authorList>
    </citation>
    <scope>NUCLEOTIDE SEQUENCE [LARGE SCALE GENOMIC DNA]</scope>
    <source>
        <strain evidence="3 4">JCM 11654</strain>
    </source>
</reference>
<dbReference type="Proteomes" id="UP000269438">
    <property type="component" value="Unassembled WGS sequence"/>
</dbReference>
<dbReference type="AlphaFoldDB" id="A0A3L7AHV2"/>
<organism evidence="3 4">
    <name type="scientific">Mycetocola lacteus</name>
    <dbReference type="NCBI Taxonomy" id="76637"/>
    <lineage>
        <taxon>Bacteria</taxon>
        <taxon>Bacillati</taxon>
        <taxon>Actinomycetota</taxon>
        <taxon>Actinomycetes</taxon>
        <taxon>Micrococcales</taxon>
        <taxon>Microbacteriaceae</taxon>
        <taxon>Mycetocola</taxon>
    </lineage>
</organism>
<keyword evidence="2" id="KW-0472">Membrane</keyword>
<keyword evidence="4" id="KW-1185">Reference proteome</keyword>
<proteinExistence type="predicted"/>
<protein>
    <submittedName>
        <fullName evidence="3">Uncharacterized protein</fullName>
    </submittedName>
</protein>
<dbReference type="OrthoDB" id="5126161at2"/>
<comment type="caution">
    <text evidence="3">The sequence shown here is derived from an EMBL/GenBank/DDBJ whole genome shotgun (WGS) entry which is preliminary data.</text>
</comment>
<feature type="region of interest" description="Disordered" evidence="1">
    <location>
        <begin position="89"/>
        <end position="117"/>
    </location>
</feature>
<accession>A0A3L7AHV2</accession>
<feature type="transmembrane region" description="Helical" evidence="2">
    <location>
        <begin position="45"/>
        <end position="70"/>
    </location>
</feature>
<evidence type="ECO:0000256" key="2">
    <source>
        <dbReference type="SAM" id="Phobius"/>
    </source>
</evidence>
<dbReference type="RefSeq" id="WP_121689465.1">
    <property type="nucleotide sequence ID" value="NZ_RCUY01000015.1"/>
</dbReference>
<evidence type="ECO:0000313" key="4">
    <source>
        <dbReference type="Proteomes" id="UP000269438"/>
    </source>
</evidence>
<feature type="transmembrane region" description="Helical" evidence="2">
    <location>
        <begin position="16"/>
        <end position="39"/>
    </location>
</feature>